<dbReference type="EMBL" id="JAKLTR010000015">
    <property type="protein sequence ID" value="MCG2616775.1"/>
    <property type="molecule type" value="Genomic_DNA"/>
</dbReference>
<proteinExistence type="predicted"/>
<dbReference type="InterPro" id="IPR003399">
    <property type="entry name" value="Mce/MlaD"/>
</dbReference>
<gene>
    <name evidence="2" type="ORF">LZZ85_20920</name>
</gene>
<evidence type="ECO:0000313" key="2">
    <source>
        <dbReference type="EMBL" id="MCG2616775.1"/>
    </source>
</evidence>
<evidence type="ECO:0000313" key="3">
    <source>
        <dbReference type="Proteomes" id="UP001165367"/>
    </source>
</evidence>
<sequence>MAKFSSRVAIYIVAIMALGNGCKEKDELYLLLDDAEGIRSGTIIKSSGVKIGTVTELGLKDQAALVTVRIDPKHPIPRNSAFKVVLSNILDPKADIEVKFSYSKEVYQSGDTIVIHNKDEVQQPGRPIILDSITKAKILEAIREVGSIVRTLRDTMK</sequence>
<protein>
    <submittedName>
        <fullName evidence="2">MlaD family protein</fullName>
    </submittedName>
</protein>
<dbReference type="Proteomes" id="UP001165367">
    <property type="component" value="Unassembled WGS sequence"/>
</dbReference>
<keyword evidence="3" id="KW-1185">Reference proteome</keyword>
<evidence type="ECO:0000259" key="1">
    <source>
        <dbReference type="Pfam" id="PF02470"/>
    </source>
</evidence>
<dbReference type="RefSeq" id="WP_237875312.1">
    <property type="nucleotide sequence ID" value="NZ_JAKLTR010000015.1"/>
</dbReference>
<organism evidence="2 3">
    <name type="scientific">Terrimonas ginsenosidimutans</name>
    <dbReference type="NCBI Taxonomy" id="2908004"/>
    <lineage>
        <taxon>Bacteria</taxon>
        <taxon>Pseudomonadati</taxon>
        <taxon>Bacteroidota</taxon>
        <taxon>Chitinophagia</taxon>
        <taxon>Chitinophagales</taxon>
        <taxon>Chitinophagaceae</taxon>
        <taxon>Terrimonas</taxon>
    </lineage>
</organism>
<feature type="domain" description="Mce/MlaD" evidence="1">
    <location>
        <begin position="26"/>
        <end position="90"/>
    </location>
</feature>
<dbReference type="Pfam" id="PF02470">
    <property type="entry name" value="MlaD"/>
    <property type="match status" value="1"/>
</dbReference>
<accession>A0ABS9KWS5</accession>
<comment type="caution">
    <text evidence="2">The sequence shown here is derived from an EMBL/GenBank/DDBJ whole genome shotgun (WGS) entry which is preliminary data.</text>
</comment>
<reference evidence="2" key="1">
    <citation type="submission" date="2022-01" db="EMBL/GenBank/DDBJ databases">
        <authorList>
            <person name="Jo J.-H."/>
            <person name="Im W.-T."/>
        </authorList>
    </citation>
    <scope>NUCLEOTIDE SEQUENCE</scope>
    <source>
        <strain evidence="2">NA20</strain>
    </source>
</reference>
<name>A0ABS9KWS5_9BACT</name>